<dbReference type="GO" id="GO:0005524">
    <property type="term" value="F:ATP binding"/>
    <property type="evidence" value="ECO:0007669"/>
    <property type="project" value="UniProtKB-UniRule"/>
</dbReference>
<comment type="caution">
    <text evidence="5">Lacks conserved residue(s) required for the propagation of feature annotation.</text>
</comment>
<accession>A0A328HK56</accession>
<evidence type="ECO:0000313" key="9">
    <source>
        <dbReference type="Proteomes" id="UP000249166"/>
    </source>
</evidence>
<dbReference type="PRINTS" id="PR00094">
    <property type="entry name" value="ADENYLTKNASE"/>
</dbReference>
<dbReference type="EMBL" id="QLNP01000017">
    <property type="protein sequence ID" value="RAM38949.1"/>
    <property type="molecule type" value="Genomic_DNA"/>
</dbReference>
<feature type="binding site" evidence="5">
    <location>
        <begin position="58"/>
        <end position="60"/>
    </location>
    <ligand>
        <name>AMP</name>
        <dbReference type="ChEBI" id="CHEBI:456215"/>
    </ligand>
</feature>
<keyword evidence="5" id="KW-0963">Cytoplasm</keyword>
<dbReference type="NCBIfam" id="NF011100">
    <property type="entry name" value="PRK14527.1"/>
    <property type="match status" value="1"/>
</dbReference>
<evidence type="ECO:0000256" key="5">
    <source>
        <dbReference type="HAMAP-Rule" id="MF_00235"/>
    </source>
</evidence>
<dbReference type="Proteomes" id="UP000249166">
    <property type="component" value="Unassembled WGS sequence"/>
</dbReference>
<comment type="domain">
    <text evidence="5">Consists of three domains, a large central CORE domain and two small peripheral domains, NMPbind and LID, which undergo movements during catalysis. The LID domain closes over the site of phosphoryl transfer upon ATP binding. Assembling and dissambling the active center during each catalytic cycle provides an effective means to prevent ATP hydrolysis.</text>
</comment>
<feature type="binding site" evidence="5">
    <location>
        <begin position="11"/>
        <end position="16"/>
    </location>
    <ligand>
        <name>ATP</name>
        <dbReference type="ChEBI" id="CHEBI:30616"/>
    </ligand>
</feature>
<protein>
    <recommendedName>
        <fullName evidence="5 7">Adenylate kinase</fullName>
        <shortName evidence="5">AK</shortName>
        <ecNumber evidence="5 7">2.7.4.3</ecNumber>
    </recommendedName>
    <alternativeName>
        <fullName evidence="5">ATP-AMP transphosphorylase</fullName>
    </alternativeName>
    <alternativeName>
        <fullName evidence="5">ATP:AMP phosphotransferase</fullName>
    </alternativeName>
    <alternativeName>
        <fullName evidence="5">Adenylate monophosphate kinase</fullName>
    </alternativeName>
</protein>
<feature type="binding site" evidence="5">
    <location>
        <position position="173"/>
    </location>
    <ligand>
        <name>ATP</name>
        <dbReference type="ChEBI" id="CHEBI:30616"/>
    </ligand>
</feature>
<evidence type="ECO:0000313" key="8">
    <source>
        <dbReference type="EMBL" id="RAM38949.1"/>
    </source>
</evidence>
<comment type="subcellular location">
    <subcellularLocation>
        <location evidence="5 7">Cytoplasm</location>
    </subcellularLocation>
</comment>
<feature type="binding site" evidence="5">
    <location>
        <position position="134"/>
    </location>
    <ligand>
        <name>AMP</name>
        <dbReference type="ChEBI" id="CHEBI:456215"/>
    </ligand>
</feature>
<feature type="binding site" evidence="5">
    <location>
        <position position="128"/>
    </location>
    <ligand>
        <name>ATP</name>
        <dbReference type="ChEBI" id="CHEBI:30616"/>
    </ligand>
</feature>
<dbReference type="CDD" id="cd01428">
    <property type="entry name" value="ADK"/>
    <property type="match status" value="1"/>
</dbReference>
<dbReference type="SUPFAM" id="SSF52540">
    <property type="entry name" value="P-loop containing nucleoside triphosphate hydrolases"/>
    <property type="match status" value="1"/>
</dbReference>
<comment type="subunit">
    <text evidence="5 7">Monomer.</text>
</comment>
<dbReference type="PROSITE" id="PS00113">
    <property type="entry name" value="ADENYLATE_KINASE"/>
    <property type="match status" value="1"/>
</dbReference>
<gene>
    <name evidence="5" type="primary">adk</name>
    <name evidence="8" type="ORF">DBZ45_02080</name>
</gene>
<evidence type="ECO:0000256" key="7">
    <source>
        <dbReference type="RuleBase" id="RU003331"/>
    </source>
</evidence>
<evidence type="ECO:0000256" key="2">
    <source>
        <dbReference type="ARBA" id="ARBA00022727"/>
    </source>
</evidence>
<dbReference type="PANTHER" id="PTHR23359">
    <property type="entry name" value="NUCLEOTIDE KINASE"/>
    <property type="match status" value="1"/>
</dbReference>
<keyword evidence="3 5" id="KW-0547">Nucleotide-binding</keyword>
<dbReference type="EC" id="2.7.4.3" evidence="5 7"/>
<feature type="binding site" evidence="5">
    <location>
        <begin position="86"/>
        <end position="89"/>
    </location>
    <ligand>
        <name>AMP</name>
        <dbReference type="ChEBI" id="CHEBI:456215"/>
    </ligand>
</feature>
<reference evidence="8 9" key="1">
    <citation type="submission" date="2018-04" db="EMBL/GenBank/DDBJ databases">
        <title>Bacteria isolated from cave deposits of Manipur.</title>
        <authorList>
            <person name="Sahoo D."/>
            <person name="Sarangthem I."/>
            <person name="Nandeibam J."/>
        </authorList>
    </citation>
    <scope>NUCLEOTIDE SEQUENCE [LARGE SCALE GENOMIC DNA]</scope>
    <source>
        <strain evidence="9">mrc11</strain>
    </source>
</reference>
<dbReference type="HAMAP" id="MF_00235">
    <property type="entry name" value="Adenylate_kinase_Adk"/>
    <property type="match status" value="1"/>
</dbReference>
<comment type="function">
    <text evidence="5">Catalyzes the reversible transfer of the terminal phosphate group between ATP and AMP. Plays an important role in cellular energy homeostasis and in adenine nucleotide metabolism.</text>
</comment>
<dbReference type="GO" id="GO:0004017">
    <property type="term" value="F:AMP kinase activity"/>
    <property type="evidence" value="ECO:0007669"/>
    <property type="project" value="UniProtKB-UniRule"/>
</dbReference>
<keyword evidence="4 5" id="KW-0418">Kinase</keyword>
<sequence>MTRILLIGPPGSGKGTQAHRLSGQLHIPEISTGDMFRSRLADGSPLGREIKEFLDAGNLVPDNLTTAMLRDRLQERDARNGFLLDGYPRTVSQMDDLDGILDATGNRLDAVVEITADDDEIVRRLLLRSDAEGRSDDTEDVIRHRLELYRQETEPVIARYGRRNLLVSVDGTADIDAVTVSALQGIEAVRAQP</sequence>
<keyword evidence="2 5" id="KW-0545">Nucleotide biosynthesis</keyword>
<dbReference type="GO" id="GO:0005737">
    <property type="term" value="C:cytoplasm"/>
    <property type="evidence" value="ECO:0007669"/>
    <property type="project" value="UniProtKB-SubCell"/>
</dbReference>
<proteinExistence type="inferred from homology"/>
<dbReference type="NCBIfam" id="NF011105">
    <property type="entry name" value="PRK14532.1"/>
    <property type="match status" value="1"/>
</dbReference>
<organism evidence="8 9">
    <name type="scientific">Arthrobacter globiformis</name>
    <dbReference type="NCBI Taxonomy" id="1665"/>
    <lineage>
        <taxon>Bacteria</taxon>
        <taxon>Bacillati</taxon>
        <taxon>Actinomycetota</taxon>
        <taxon>Actinomycetes</taxon>
        <taxon>Micrococcales</taxon>
        <taxon>Micrococcaceae</taxon>
        <taxon>Arthrobacter</taxon>
    </lineage>
</organism>
<dbReference type="InterPro" id="IPR033690">
    <property type="entry name" value="Adenylat_kinase_CS"/>
</dbReference>
<dbReference type="NCBIfam" id="NF011104">
    <property type="entry name" value="PRK14531.1"/>
    <property type="match status" value="1"/>
</dbReference>
<evidence type="ECO:0000256" key="1">
    <source>
        <dbReference type="ARBA" id="ARBA00022679"/>
    </source>
</evidence>
<dbReference type="NCBIfam" id="NF001381">
    <property type="entry name" value="PRK00279.1-3"/>
    <property type="match status" value="1"/>
</dbReference>
<keyword evidence="1 5" id="KW-0808">Transferase</keyword>
<keyword evidence="5 7" id="KW-0067">ATP-binding</keyword>
<dbReference type="AlphaFoldDB" id="A0A328HK56"/>
<feature type="binding site" evidence="5">
    <location>
        <position position="93"/>
    </location>
    <ligand>
        <name>AMP</name>
        <dbReference type="ChEBI" id="CHEBI:456215"/>
    </ligand>
</feature>
<name>A0A328HK56_ARTGO</name>
<evidence type="ECO:0000256" key="6">
    <source>
        <dbReference type="RuleBase" id="RU003330"/>
    </source>
</evidence>
<feature type="binding site" evidence="5">
    <location>
        <position position="37"/>
    </location>
    <ligand>
        <name>AMP</name>
        <dbReference type="ChEBI" id="CHEBI:456215"/>
    </ligand>
</feature>
<dbReference type="UniPathway" id="UPA00588">
    <property type="reaction ID" value="UER00649"/>
</dbReference>
<dbReference type="Pfam" id="PF00406">
    <property type="entry name" value="ADK"/>
    <property type="match status" value="1"/>
</dbReference>
<dbReference type="Gene3D" id="3.40.50.300">
    <property type="entry name" value="P-loop containing nucleotide triphosphate hydrolases"/>
    <property type="match status" value="1"/>
</dbReference>
<comment type="catalytic activity">
    <reaction evidence="5 7">
        <text>AMP + ATP = 2 ADP</text>
        <dbReference type="Rhea" id="RHEA:12973"/>
        <dbReference type="ChEBI" id="CHEBI:30616"/>
        <dbReference type="ChEBI" id="CHEBI:456215"/>
        <dbReference type="ChEBI" id="CHEBI:456216"/>
        <dbReference type="EC" id="2.7.4.3"/>
    </reaction>
</comment>
<feature type="binding site" evidence="5">
    <location>
        <position position="145"/>
    </location>
    <ligand>
        <name>AMP</name>
        <dbReference type="ChEBI" id="CHEBI:456215"/>
    </ligand>
</feature>
<comment type="pathway">
    <text evidence="5">Purine metabolism; AMP biosynthesis via salvage pathway; AMP from ADP: step 1/1.</text>
</comment>
<feature type="binding site" evidence="5">
    <location>
        <position position="32"/>
    </location>
    <ligand>
        <name>AMP</name>
        <dbReference type="ChEBI" id="CHEBI:456215"/>
    </ligand>
</feature>
<dbReference type="InterPro" id="IPR000850">
    <property type="entry name" value="Adenylat/UMP-CMP_kin"/>
</dbReference>
<dbReference type="InterPro" id="IPR027417">
    <property type="entry name" value="P-loop_NTPase"/>
</dbReference>
<evidence type="ECO:0000256" key="4">
    <source>
        <dbReference type="ARBA" id="ARBA00022777"/>
    </source>
</evidence>
<dbReference type="RefSeq" id="WP_111902326.1">
    <property type="nucleotide sequence ID" value="NZ_QLNP01000017.1"/>
</dbReference>
<dbReference type="OrthoDB" id="9805030at2"/>
<dbReference type="GO" id="GO:0044209">
    <property type="term" value="P:AMP salvage"/>
    <property type="evidence" value="ECO:0007669"/>
    <property type="project" value="UniProtKB-UniRule"/>
</dbReference>
<evidence type="ECO:0000256" key="3">
    <source>
        <dbReference type="ARBA" id="ARBA00022741"/>
    </source>
</evidence>
<feature type="region of interest" description="NMP" evidence="5">
    <location>
        <begin position="31"/>
        <end position="60"/>
    </location>
</feature>
<comment type="similarity">
    <text evidence="5 6">Belongs to the adenylate kinase family.</text>
</comment>
<comment type="caution">
    <text evidence="8">The sequence shown here is derived from an EMBL/GenBank/DDBJ whole genome shotgun (WGS) entry which is preliminary data.</text>
</comment>